<evidence type="ECO:0000259" key="9">
    <source>
        <dbReference type="PROSITE" id="PS50011"/>
    </source>
</evidence>
<dbReference type="PROSITE" id="PS00108">
    <property type="entry name" value="PROTEIN_KINASE_ST"/>
    <property type="match status" value="1"/>
</dbReference>
<keyword evidence="4" id="KW-0418">Kinase</keyword>
<dbReference type="SUPFAM" id="SSF56112">
    <property type="entry name" value="Protein kinase-like (PK-like)"/>
    <property type="match status" value="1"/>
</dbReference>
<keyword evidence="3 6" id="KW-0547">Nucleotide-binding</keyword>
<evidence type="ECO:0000256" key="2">
    <source>
        <dbReference type="ARBA" id="ARBA00022679"/>
    </source>
</evidence>
<protein>
    <recommendedName>
        <fullName evidence="9">Protein kinase domain-containing protein</fullName>
    </recommendedName>
</protein>
<dbReference type="Gene3D" id="1.10.510.10">
    <property type="entry name" value="Transferase(Phosphotransferase) domain 1"/>
    <property type="match status" value="1"/>
</dbReference>
<feature type="binding site" evidence="6">
    <location>
        <position position="467"/>
    </location>
    <ligand>
        <name>ATP</name>
        <dbReference type="ChEBI" id="CHEBI:30616"/>
    </ligand>
</feature>
<accession>A0ABQ5S2T7</accession>
<dbReference type="InterPro" id="IPR001245">
    <property type="entry name" value="Ser-Thr/Tyr_kinase_cat_dom"/>
</dbReference>
<evidence type="ECO:0000256" key="5">
    <source>
        <dbReference type="ARBA" id="ARBA00022840"/>
    </source>
</evidence>
<keyword evidence="8" id="KW-0732">Signal</keyword>
<evidence type="ECO:0000256" key="1">
    <source>
        <dbReference type="ARBA" id="ARBA00022527"/>
    </source>
</evidence>
<dbReference type="InterPro" id="IPR008271">
    <property type="entry name" value="Ser/Thr_kinase_AS"/>
</dbReference>
<dbReference type="Proteomes" id="UP001165090">
    <property type="component" value="Unassembled WGS sequence"/>
</dbReference>
<dbReference type="InterPro" id="IPR051681">
    <property type="entry name" value="Ser/Thr_Kinases-Pseudokinases"/>
</dbReference>
<dbReference type="EMBL" id="BSDZ01000017">
    <property type="protein sequence ID" value="GLI64217.1"/>
    <property type="molecule type" value="Genomic_DNA"/>
</dbReference>
<dbReference type="SMART" id="SM00220">
    <property type="entry name" value="S_TKc"/>
    <property type="match status" value="1"/>
</dbReference>
<feature type="compositionally biased region" description="Low complexity" evidence="7">
    <location>
        <begin position="882"/>
        <end position="892"/>
    </location>
</feature>
<feature type="region of interest" description="Disordered" evidence="7">
    <location>
        <begin position="515"/>
        <end position="558"/>
    </location>
</feature>
<dbReference type="PROSITE" id="PS50011">
    <property type="entry name" value="PROTEIN_KINASE_DOM"/>
    <property type="match status" value="1"/>
</dbReference>
<feature type="domain" description="Protein kinase" evidence="9">
    <location>
        <begin position="440"/>
        <end position="764"/>
    </location>
</feature>
<dbReference type="PROSITE" id="PS00107">
    <property type="entry name" value="PROTEIN_KINASE_ATP"/>
    <property type="match status" value="1"/>
</dbReference>
<keyword evidence="5 6" id="KW-0067">ATP-binding</keyword>
<dbReference type="PANTHER" id="PTHR44329:SF214">
    <property type="entry name" value="PROTEIN KINASE DOMAIN-CONTAINING PROTEIN"/>
    <property type="match status" value="1"/>
</dbReference>
<gene>
    <name evidence="10" type="ORF">VaNZ11_007413</name>
</gene>
<sequence length="937" mass="99507">MALWLFLFFSFLNVHPCVTGRAVGLVTSVIDIVNALRDPSVEQVFLGSGVFAWDTLSASAVAGGLVIGPNRQVELVGSVTVQQLSNNSKWPQPQALQFASGIDFGNTGQGIFKLADNTTLGFRNLFIWHGLSQLGYDAQIITLAQPGVRAAIRFTQCAKLRDGCLPLQIFVQHVTSYTRLADRAVQTASLQPFCYVPPPGTPASWMNSSTSDYNDNINVTCMAEVLAIDDLATSITRFNGQSYDLYERNVTYWCRAYASMSCLSASGPEQCVKELLSNTSLFNTSITASPPRSPEGSSAQDGDAGGNNLTNILLPAVITGGLALAFVFATVWCIRRRGVARRGSSLPGPDGHPGMGFGADFEAGGRAGRPGRGMGARIMQDALARLLPAAAAREAQRRKPYVPGYVPVVSKEALDRIAKVRAELSSKMVVASSGDDLSDVRNLHLVGKGTFGRVYKGEWKGVTVALKVISVPVSQYGQAQWQHVLGEAAISTLLNHPCVLQTYSVALLEYSPATKPVSSTSEDVMVNTRPSERGGSNSGQSQKHQQQQKQQKSAPNTGTAVDDMVPFYQLKMVSEFCDGGSVVHALRRMQYYDAVSGGMLRLPAVIDIASQVASGMAYLHSANIIHADLKAANVLLKQQPGSGRLQAKVGDFGLSFRLEEPEATHVTKGQLGSITHMAPEVLLHGRVSKASDVYSFGVLLYELYTGEQAYLDIPQPMLAYHVATSGGRPVLPPHCPPAYRGLAKACWASEPTARPTFEEVYRWLQRTSEGVNTALRSTTTTGRASRRDAPQDVVDLTIETFAAAAATADAAVPPGVSIPVPINDQLLPAPATSTAQVDAAVGPGHNIGCVAPPPSQEPNAVPLLGAPRLCSGGTMDSTGGMAAAPAVSPPSALRQGLGPTSDLVGSSAPEARVRTGSPGINQMGYRESGGEMGEMRR</sequence>
<dbReference type="Pfam" id="PF07714">
    <property type="entry name" value="PK_Tyr_Ser-Thr"/>
    <property type="match status" value="1"/>
</dbReference>
<feature type="signal peptide" evidence="8">
    <location>
        <begin position="1"/>
        <end position="19"/>
    </location>
</feature>
<evidence type="ECO:0000313" key="10">
    <source>
        <dbReference type="EMBL" id="GLI64217.1"/>
    </source>
</evidence>
<proteinExistence type="predicted"/>
<dbReference type="PANTHER" id="PTHR44329">
    <property type="entry name" value="SERINE/THREONINE-PROTEIN KINASE TNNI3K-RELATED"/>
    <property type="match status" value="1"/>
</dbReference>
<evidence type="ECO:0000256" key="3">
    <source>
        <dbReference type="ARBA" id="ARBA00022741"/>
    </source>
</evidence>
<keyword evidence="1" id="KW-0723">Serine/threonine-protein kinase</keyword>
<keyword evidence="2" id="KW-0808">Transferase</keyword>
<evidence type="ECO:0000256" key="4">
    <source>
        <dbReference type="ARBA" id="ARBA00022777"/>
    </source>
</evidence>
<keyword evidence="11" id="KW-1185">Reference proteome</keyword>
<reference evidence="10 11" key="1">
    <citation type="journal article" date="2023" name="IScience">
        <title>Expanded male sex-determining region conserved during the evolution of homothallism in the green alga Volvox.</title>
        <authorList>
            <person name="Yamamoto K."/>
            <person name="Matsuzaki R."/>
            <person name="Mahakham W."/>
            <person name="Heman W."/>
            <person name="Sekimoto H."/>
            <person name="Kawachi M."/>
            <person name="Minakuchi Y."/>
            <person name="Toyoda A."/>
            <person name="Nozaki H."/>
        </authorList>
    </citation>
    <scope>NUCLEOTIDE SEQUENCE [LARGE SCALE GENOMIC DNA]</scope>
    <source>
        <strain evidence="10 11">NIES-4468</strain>
    </source>
</reference>
<feature type="region of interest" description="Disordered" evidence="7">
    <location>
        <begin position="881"/>
        <end position="937"/>
    </location>
</feature>
<comment type="caution">
    <text evidence="10">The sequence shown here is derived from an EMBL/GenBank/DDBJ whole genome shotgun (WGS) entry which is preliminary data.</text>
</comment>
<feature type="compositionally biased region" description="Low complexity" evidence="7">
    <location>
        <begin position="534"/>
        <end position="553"/>
    </location>
</feature>
<feature type="chain" id="PRO_5046259711" description="Protein kinase domain-containing protein" evidence="8">
    <location>
        <begin position="20"/>
        <end position="937"/>
    </location>
</feature>
<evidence type="ECO:0000256" key="6">
    <source>
        <dbReference type="PROSITE-ProRule" id="PRU10141"/>
    </source>
</evidence>
<evidence type="ECO:0000256" key="7">
    <source>
        <dbReference type="SAM" id="MobiDB-lite"/>
    </source>
</evidence>
<evidence type="ECO:0000313" key="11">
    <source>
        <dbReference type="Proteomes" id="UP001165090"/>
    </source>
</evidence>
<evidence type="ECO:0000256" key="8">
    <source>
        <dbReference type="SAM" id="SignalP"/>
    </source>
</evidence>
<organism evidence="10 11">
    <name type="scientific">Volvox africanus</name>
    <dbReference type="NCBI Taxonomy" id="51714"/>
    <lineage>
        <taxon>Eukaryota</taxon>
        <taxon>Viridiplantae</taxon>
        <taxon>Chlorophyta</taxon>
        <taxon>core chlorophytes</taxon>
        <taxon>Chlorophyceae</taxon>
        <taxon>CS clade</taxon>
        <taxon>Chlamydomonadales</taxon>
        <taxon>Volvocaceae</taxon>
        <taxon>Volvox</taxon>
    </lineage>
</organism>
<dbReference type="PRINTS" id="PR00109">
    <property type="entry name" value="TYRKINASE"/>
</dbReference>
<dbReference type="InterPro" id="IPR011009">
    <property type="entry name" value="Kinase-like_dom_sf"/>
</dbReference>
<dbReference type="Gene3D" id="3.30.200.20">
    <property type="entry name" value="Phosphorylase Kinase, domain 1"/>
    <property type="match status" value="1"/>
</dbReference>
<dbReference type="InterPro" id="IPR000719">
    <property type="entry name" value="Prot_kinase_dom"/>
</dbReference>
<name>A0ABQ5S2T7_9CHLO</name>
<dbReference type="InterPro" id="IPR017441">
    <property type="entry name" value="Protein_kinase_ATP_BS"/>
</dbReference>